<name>A0A383EY98_9ZZZZ</name>
<dbReference type="AlphaFoldDB" id="A0A383EY98"/>
<dbReference type="InterPro" id="IPR024654">
    <property type="entry name" value="Calcineurin-like_PHP_lpxH"/>
</dbReference>
<protein>
    <recommendedName>
        <fullName evidence="1">Calcineurin-like phosphoesterase domain-containing protein</fullName>
    </recommendedName>
</protein>
<reference evidence="2" key="1">
    <citation type="submission" date="2018-05" db="EMBL/GenBank/DDBJ databases">
        <authorList>
            <person name="Lanie J.A."/>
            <person name="Ng W.-L."/>
            <person name="Kazmierczak K.M."/>
            <person name="Andrzejewski T.M."/>
            <person name="Davidsen T.M."/>
            <person name="Wayne K.J."/>
            <person name="Tettelin H."/>
            <person name="Glass J.I."/>
            <person name="Rusch D."/>
            <person name="Podicherti R."/>
            <person name="Tsui H.-C.T."/>
            <person name="Winkler M.E."/>
        </authorList>
    </citation>
    <scope>NUCLEOTIDE SEQUENCE</scope>
</reference>
<gene>
    <name evidence="2" type="ORF">METZ01_LOCUS514720</name>
</gene>
<proteinExistence type="predicted"/>
<feature type="non-terminal residue" evidence="2">
    <location>
        <position position="160"/>
    </location>
</feature>
<dbReference type="NCBIfam" id="TIGR00040">
    <property type="entry name" value="yfcE"/>
    <property type="match status" value="1"/>
</dbReference>
<organism evidence="2">
    <name type="scientific">marine metagenome</name>
    <dbReference type="NCBI Taxonomy" id="408172"/>
    <lineage>
        <taxon>unclassified sequences</taxon>
        <taxon>metagenomes</taxon>
        <taxon>ecological metagenomes</taxon>
    </lineage>
</organism>
<dbReference type="PANTHER" id="PTHR11124">
    <property type="entry name" value="VACUOLAR SORTING PROTEIN VPS29"/>
    <property type="match status" value="1"/>
</dbReference>
<feature type="domain" description="Calcineurin-like phosphoesterase" evidence="1">
    <location>
        <begin position="1"/>
        <end position="155"/>
    </location>
</feature>
<sequence length="160" mass="18028">MKIGLITDTHLPGRIRTLEELGPLPGEFLKSVDLILHGGDLTSPIVLDWCEQYAPVLCSTGNNDPIPDPRMKEVQTLEVDGWKLGMIHSLEGQFRPVEHLQKMFPHPVDIMISGHTHQERLEYRDKTLMINSGSITFPHHKEIRLGTVGTLELSTDYVKA</sequence>
<dbReference type="Pfam" id="PF12850">
    <property type="entry name" value="Metallophos_2"/>
    <property type="match status" value="1"/>
</dbReference>
<dbReference type="SUPFAM" id="SSF56300">
    <property type="entry name" value="Metallo-dependent phosphatases"/>
    <property type="match status" value="1"/>
</dbReference>
<evidence type="ECO:0000259" key="1">
    <source>
        <dbReference type="Pfam" id="PF12850"/>
    </source>
</evidence>
<evidence type="ECO:0000313" key="2">
    <source>
        <dbReference type="EMBL" id="SVE61866.1"/>
    </source>
</evidence>
<dbReference type="Gene3D" id="3.60.21.10">
    <property type="match status" value="1"/>
</dbReference>
<dbReference type="InterPro" id="IPR029052">
    <property type="entry name" value="Metallo-depent_PP-like"/>
</dbReference>
<dbReference type="EMBL" id="UINC01229944">
    <property type="protein sequence ID" value="SVE61866.1"/>
    <property type="molecule type" value="Genomic_DNA"/>
</dbReference>
<dbReference type="InterPro" id="IPR000979">
    <property type="entry name" value="Phosphodiesterase_MJ0936/Vps29"/>
</dbReference>
<accession>A0A383EY98</accession>